<evidence type="ECO:0000256" key="2">
    <source>
        <dbReference type="ARBA" id="ARBA00022528"/>
    </source>
</evidence>
<keyword evidence="2" id="KW-0150">Chloroplast</keyword>
<dbReference type="InterPro" id="IPR022796">
    <property type="entry name" value="Chloroa_b-bind"/>
</dbReference>
<dbReference type="Pfam" id="PF00504">
    <property type="entry name" value="Chloroa_b-bind"/>
    <property type="match status" value="1"/>
</dbReference>
<keyword evidence="5" id="KW-0157">Chromophore</keyword>
<feature type="binding site" description="axial binding residue" evidence="5">
    <location>
        <position position="35"/>
    </location>
    <ligand>
        <name>chlorophyll b</name>
        <dbReference type="ChEBI" id="CHEBI:61721"/>
        <label>1</label>
    </ligand>
    <ligandPart>
        <name>Mg</name>
        <dbReference type="ChEBI" id="CHEBI:25107"/>
    </ligandPart>
</feature>
<evidence type="ECO:0000256" key="3">
    <source>
        <dbReference type="ARBA" id="ARBA00022531"/>
    </source>
</evidence>
<keyword evidence="3" id="KW-0602">Photosynthesis</keyword>
<organism evidence="6">
    <name type="scientific">Coccolithus braarudii</name>
    <dbReference type="NCBI Taxonomy" id="221442"/>
    <lineage>
        <taxon>Eukaryota</taxon>
        <taxon>Haptista</taxon>
        <taxon>Haptophyta</taxon>
        <taxon>Prymnesiophyceae</taxon>
        <taxon>Coccolithales</taxon>
        <taxon>Coccolithaceae</taxon>
        <taxon>Coccolithus</taxon>
    </lineage>
</organism>
<name>A0A7S0QAG9_9EUKA</name>
<dbReference type="GO" id="GO:0016020">
    <property type="term" value="C:membrane"/>
    <property type="evidence" value="ECO:0007669"/>
    <property type="project" value="InterPro"/>
</dbReference>
<proteinExistence type="predicted"/>
<feature type="binding site" description="axial binding residue" evidence="5">
    <location>
        <position position="122"/>
    </location>
    <ligand>
        <name>chlorophyll b</name>
        <dbReference type="ChEBI" id="CHEBI:61721"/>
        <label>1</label>
    </ligand>
    <ligandPart>
        <name>Mg</name>
        <dbReference type="ChEBI" id="CHEBI:25107"/>
    </ligandPart>
</feature>
<comment type="subcellular location">
    <subcellularLocation>
        <location evidence="1">Plastid</location>
        <location evidence="1">Chloroplast</location>
    </subcellularLocation>
</comment>
<evidence type="ECO:0000313" key="6">
    <source>
        <dbReference type="EMBL" id="CAD8619532.1"/>
    </source>
</evidence>
<keyword evidence="4" id="KW-0934">Plastid</keyword>
<dbReference type="GO" id="GO:0016168">
    <property type="term" value="F:chlorophyll binding"/>
    <property type="evidence" value="ECO:0007669"/>
    <property type="project" value="UniProtKB-KW"/>
</dbReference>
<dbReference type="AlphaFoldDB" id="A0A7S0QAG9"/>
<dbReference type="GO" id="GO:0009507">
    <property type="term" value="C:chloroplast"/>
    <property type="evidence" value="ECO:0007669"/>
    <property type="project" value="UniProtKB-SubCell"/>
</dbReference>
<keyword evidence="5" id="KW-0148">Chlorophyll</keyword>
<accession>A0A7S0QAG9</accession>
<dbReference type="SUPFAM" id="SSF103511">
    <property type="entry name" value="Chlorophyll a-b binding protein"/>
    <property type="match status" value="1"/>
</dbReference>
<dbReference type="EMBL" id="HBEY01047692">
    <property type="protein sequence ID" value="CAD8619532.1"/>
    <property type="molecule type" value="Transcribed_RNA"/>
</dbReference>
<dbReference type="GO" id="GO:0009765">
    <property type="term" value="P:photosynthesis, light harvesting"/>
    <property type="evidence" value="ECO:0007669"/>
    <property type="project" value="InterPro"/>
</dbReference>
<dbReference type="PANTHER" id="PTHR21649">
    <property type="entry name" value="CHLOROPHYLL A/B BINDING PROTEIN"/>
    <property type="match status" value="1"/>
</dbReference>
<feature type="binding site" evidence="5">
    <location>
        <position position="117"/>
    </location>
    <ligand>
        <name>chlorophyll a</name>
        <dbReference type="ChEBI" id="CHEBI:58416"/>
        <label>1</label>
    </ligand>
</feature>
<feature type="binding site" evidence="5">
    <location>
        <position position="120"/>
    </location>
    <ligand>
        <name>chlorophyll a</name>
        <dbReference type="ChEBI" id="CHEBI:58416"/>
        <label>1</label>
    </ligand>
</feature>
<evidence type="ECO:0000256" key="5">
    <source>
        <dbReference type="PIRSR" id="PIRSR601344-1"/>
    </source>
</evidence>
<feature type="binding site" evidence="5">
    <location>
        <position position="153"/>
    </location>
    <ligand>
        <name>chlorophyll a</name>
        <dbReference type="ChEBI" id="CHEBI:58416"/>
        <label>1</label>
    </ligand>
</feature>
<feature type="binding site" evidence="5">
    <location>
        <position position="229"/>
    </location>
    <ligand>
        <name>chlorophyll a</name>
        <dbReference type="ChEBI" id="CHEBI:58416"/>
        <label>1</label>
    </ligand>
</feature>
<sequence>MLSLAAPMSLSFAGPLSHSTAVACAPSISMREAAYKPGEVAPSYLDGSLPADAGCDPLCLAALATPVHVRPIRVINGGFLDRVFPFPLTSVEQRQQVMDQRSPEEQRLTLQWMREAETKHARLAMLAVIGWPLAELLNPFDALGFLDGRAPALFNGGLAAYAPFLLVAAAGAGYFELKTSDDVFFSAKYNVGDLGFDPLGLAEKGGDLRAVEIYSGRLAMLAITGFAVQESLWGVPVVDQTPSFFGR</sequence>
<dbReference type="Gene3D" id="1.10.3460.10">
    <property type="entry name" value="Chlorophyll a/b binding protein domain"/>
    <property type="match status" value="1"/>
</dbReference>
<protein>
    <submittedName>
        <fullName evidence="6">Uncharacterized protein</fullName>
    </submittedName>
</protein>
<dbReference type="InterPro" id="IPR001344">
    <property type="entry name" value="Chloro_AB-bd_pln"/>
</dbReference>
<evidence type="ECO:0000256" key="1">
    <source>
        <dbReference type="ARBA" id="ARBA00004229"/>
    </source>
</evidence>
<evidence type="ECO:0000256" key="4">
    <source>
        <dbReference type="ARBA" id="ARBA00022640"/>
    </source>
</evidence>
<feature type="binding site" evidence="5">
    <location>
        <position position="212"/>
    </location>
    <ligand>
        <name>chlorophyll a</name>
        <dbReference type="ChEBI" id="CHEBI:58416"/>
        <label>1</label>
    </ligand>
</feature>
<feature type="binding site" description="axial binding residue" evidence="5">
    <location>
        <position position="217"/>
    </location>
    <ligand>
        <name>chlorophyll a</name>
        <dbReference type="ChEBI" id="CHEBI:58416"/>
        <label>3</label>
    </ligand>
    <ligandPart>
        <name>Mg</name>
        <dbReference type="ChEBI" id="CHEBI:25107"/>
    </ligandPart>
</feature>
<gene>
    <name evidence="6" type="ORF">CPEL01642_LOCUS22913</name>
</gene>
<reference evidence="6" key="1">
    <citation type="submission" date="2021-01" db="EMBL/GenBank/DDBJ databases">
        <authorList>
            <person name="Corre E."/>
            <person name="Pelletier E."/>
            <person name="Niang G."/>
            <person name="Scheremetjew M."/>
            <person name="Finn R."/>
            <person name="Kale V."/>
            <person name="Holt S."/>
            <person name="Cochrane G."/>
            <person name="Meng A."/>
            <person name="Brown T."/>
            <person name="Cohen L."/>
        </authorList>
    </citation>
    <scope>NUCLEOTIDE SEQUENCE</scope>
    <source>
        <strain evidence="6">PLY182g</strain>
    </source>
</reference>